<evidence type="ECO:0000313" key="2">
    <source>
        <dbReference type="EMBL" id="AEF84306.1"/>
    </source>
</evidence>
<feature type="domain" description="Glycosyltransferase 2-like" evidence="1">
    <location>
        <begin position="7"/>
        <end position="135"/>
    </location>
</feature>
<dbReference type="CDD" id="cd00761">
    <property type="entry name" value="Glyco_tranf_GTA_type"/>
    <property type="match status" value="1"/>
</dbReference>
<dbReference type="EMBL" id="CP001843">
    <property type="protein sequence ID" value="AEF84306.1"/>
    <property type="molecule type" value="Genomic_DNA"/>
</dbReference>
<dbReference type="PANTHER" id="PTHR22916:SF3">
    <property type="entry name" value="UDP-GLCNAC:BETAGAL BETA-1,3-N-ACETYLGLUCOSAMINYLTRANSFERASE-LIKE PROTEIN 1"/>
    <property type="match status" value="1"/>
</dbReference>
<dbReference type="RefSeq" id="WP_015707676.1">
    <property type="nucleotide sequence ID" value="NC_015578.1"/>
</dbReference>
<sequence>MVDKLVSIITPIYNGSKYIGETIESVRNQRYTNWEMIIIDDGSTDKSIEVINSVISSDPRFLLLQQANMGSASARNNGIRHANGQYIALLDADDLWEPNFLESQIDFLKKNNAVLVYASCGRINEYSKEFLNPVMARPFITYKKMLSTNYIQCLTGLYDTTKYGKVYLREELKSIRDDYAYWLDILKFSGIAYGNPEVLAKYRLIGSSTTGVKTKLIKKQFSFYHQYLGLSYVRSIFNTLYWGLQGIVKLNW</sequence>
<dbReference type="InterPro" id="IPR001173">
    <property type="entry name" value="Glyco_trans_2-like"/>
</dbReference>
<accession>F5YGP2</accession>
<keyword evidence="3" id="KW-1185">Reference proteome</keyword>
<organism evidence="2 3">
    <name type="scientific">Treponema primitia (strain ATCC BAA-887 / DSM 12427 / ZAS-2)</name>
    <dbReference type="NCBI Taxonomy" id="545694"/>
    <lineage>
        <taxon>Bacteria</taxon>
        <taxon>Pseudomonadati</taxon>
        <taxon>Spirochaetota</taxon>
        <taxon>Spirochaetia</taxon>
        <taxon>Spirochaetales</taxon>
        <taxon>Treponemataceae</taxon>
        <taxon>Treponema</taxon>
    </lineage>
</organism>
<dbReference type="InterPro" id="IPR029044">
    <property type="entry name" value="Nucleotide-diphossugar_trans"/>
</dbReference>
<name>F5YGP2_TREPZ</name>
<dbReference type="SUPFAM" id="SSF53448">
    <property type="entry name" value="Nucleotide-diphospho-sugar transferases"/>
    <property type="match status" value="1"/>
</dbReference>
<dbReference type="eggNOG" id="COG0463">
    <property type="taxonomic scope" value="Bacteria"/>
</dbReference>
<dbReference type="PANTHER" id="PTHR22916">
    <property type="entry name" value="GLYCOSYLTRANSFERASE"/>
    <property type="match status" value="1"/>
</dbReference>
<dbReference type="Gene3D" id="3.90.550.10">
    <property type="entry name" value="Spore Coat Polysaccharide Biosynthesis Protein SpsA, Chain A"/>
    <property type="match status" value="1"/>
</dbReference>
<dbReference type="AlphaFoldDB" id="F5YGP2"/>
<dbReference type="Pfam" id="PF00535">
    <property type="entry name" value="Glycos_transf_2"/>
    <property type="match status" value="1"/>
</dbReference>
<gene>
    <name evidence="2" type="ordered locus">TREPR_2535</name>
</gene>
<dbReference type="Proteomes" id="UP000009223">
    <property type="component" value="Chromosome"/>
</dbReference>
<dbReference type="HOGENOM" id="CLU_025996_0_3_12"/>
<protein>
    <submittedName>
        <fullName evidence="2">Glycosyltransferase</fullName>
    </submittedName>
</protein>
<dbReference type="STRING" id="545694.TREPR_2535"/>
<dbReference type="KEGG" id="tpi:TREPR_2535"/>
<evidence type="ECO:0000259" key="1">
    <source>
        <dbReference type="Pfam" id="PF00535"/>
    </source>
</evidence>
<dbReference type="GO" id="GO:0016758">
    <property type="term" value="F:hexosyltransferase activity"/>
    <property type="evidence" value="ECO:0007669"/>
    <property type="project" value="UniProtKB-ARBA"/>
</dbReference>
<dbReference type="OrthoDB" id="305760at2"/>
<reference evidence="3" key="1">
    <citation type="submission" date="2009-12" db="EMBL/GenBank/DDBJ databases">
        <title>Complete sequence of Treponema primitia strain ZAS-2.</title>
        <authorList>
            <person name="Tetu S.G."/>
            <person name="Matson E."/>
            <person name="Ren Q."/>
            <person name="Seshadri R."/>
            <person name="Elbourne L."/>
            <person name="Hassan K.A."/>
            <person name="Durkin A."/>
            <person name="Radune D."/>
            <person name="Mohamoud Y."/>
            <person name="Shay R."/>
            <person name="Jin S."/>
            <person name="Zhang X."/>
            <person name="Lucey K."/>
            <person name="Ballor N.R."/>
            <person name="Ottesen E."/>
            <person name="Rosenthal R."/>
            <person name="Allen A."/>
            <person name="Leadbetter J.R."/>
            <person name="Paulsen I.T."/>
        </authorList>
    </citation>
    <scope>NUCLEOTIDE SEQUENCE [LARGE SCALE GENOMIC DNA]</scope>
    <source>
        <strain evidence="3">ATCC BAA-887 / DSM 12427 / ZAS-2</strain>
    </source>
</reference>
<evidence type="ECO:0000313" key="3">
    <source>
        <dbReference type="Proteomes" id="UP000009223"/>
    </source>
</evidence>
<proteinExistence type="predicted"/>
<reference evidence="2 3" key="2">
    <citation type="journal article" date="2011" name="ISME J.">
        <title>RNA-seq reveals cooperative metabolic interactions between two termite-gut spirochete species in co-culture.</title>
        <authorList>
            <person name="Rosenthal A.Z."/>
            <person name="Matson E.G."/>
            <person name="Eldar A."/>
            <person name="Leadbetter J.R."/>
        </authorList>
    </citation>
    <scope>NUCLEOTIDE SEQUENCE [LARGE SCALE GENOMIC DNA]</scope>
    <source>
        <strain evidence="3">ATCC BAA-887 / DSM 12427 / ZAS-2</strain>
    </source>
</reference>
<keyword evidence="2" id="KW-0808">Transferase</keyword>